<dbReference type="KEGG" id="ksk:KSE_47010"/>
<protein>
    <submittedName>
        <fullName evidence="2">Putative acetyltransferase</fullName>
        <ecNumber evidence="2">2.3.1.-</ecNumber>
    </submittedName>
</protein>
<dbReference type="AlphaFoldDB" id="E4NG52"/>
<proteinExistence type="predicted"/>
<dbReference type="InterPro" id="IPR000182">
    <property type="entry name" value="GNAT_dom"/>
</dbReference>
<evidence type="ECO:0000313" key="3">
    <source>
        <dbReference type="Proteomes" id="UP000007076"/>
    </source>
</evidence>
<dbReference type="Pfam" id="PF13508">
    <property type="entry name" value="Acetyltransf_7"/>
    <property type="match status" value="1"/>
</dbReference>
<dbReference type="CDD" id="cd04301">
    <property type="entry name" value="NAT_SF"/>
    <property type="match status" value="1"/>
</dbReference>
<dbReference type="Gene3D" id="3.40.630.30">
    <property type="match status" value="1"/>
</dbReference>
<name>E4NG52_KITSK</name>
<dbReference type="eggNOG" id="COG0456">
    <property type="taxonomic scope" value="Bacteria"/>
</dbReference>
<keyword evidence="2" id="KW-0012">Acyltransferase</keyword>
<dbReference type="SUPFAM" id="SSF55729">
    <property type="entry name" value="Acyl-CoA N-acyltransferases (Nat)"/>
    <property type="match status" value="1"/>
</dbReference>
<dbReference type="PROSITE" id="PS51186">
    <property type="entry name" value="GNAT"/>
    <property type="match status" value="1"/>
</dbReference>
<dbReference type="PATRIC" id="fig|452652.3.peg.4690"/>
<reference evidence="2 3" key="1">
    <citation type="journal article" date="2010" name="DNA Res.">
        <title>Genome sequence of Kitasatospora setae NBRC 14216T: an evolutionary snapshot of the family Streptomycetaceae.</title>
        <authorList>
            <person name="Ichikawa N."/>
            <person name="Oguchi A."/>
            <person name="Ikeda H."/>
            <person name="Ishikawa J."/>
            <person name="Kitani S."/>
            <person name="Watanabe Y."/>
            <person name="Nakamura S."/>
            <person name="Katano Y."/>
            <person name="Kishi E."/>
            <person name="Sasagawa M."/>
            <person name="Ankai A."/>
            <person name="Fukui S."/>
            <person name="Hashimoto Y."/>
            <person name="Kamata S."/>
            <person name="Otoguro M."/>
            <person name="Tanikawa S."/>
            <person name="Nihira T."/>
            <person name="Horinouchi S."/>
            <person name="Ohnishi Y."/>
            <person name="Hayakawa M."/>
            <person name="Kuzuyama T."/>
            <person name="Arisawa A."/>
            <person name="Nomoto F."/>
            <person name="Miura H."/>
            <person name="Takahashi Y."/>
            <person name="Fujita N."/>
        </authorList>
    </citation>
    <scope>NUCLEOTIDE SEQUENCE [LARGE SCALE GENOMIC DNA]</scope>
    <source>
        <strain evidence="3">ATCC 33774 / DSM 43861 / JCM 3304 / KCC A-0304 / NBRC 14216 / KM-6054</strain>
    </source>
</reference>
<evidence type="ECO:0000259" key="1">
    <source>
        <dbReference type="PROSITE" id="PS51186"/>
    </source>
</evidence>
<organism evidence="2 3">
    <name type="scientific">Kitasatospora setae (strain ATCC 33774 / DSM 43861 / JCM 3304 / KCC A-0304 / NBRC 14216 / KM-6054)</name>
    <name type="common">Streptomyces setae</name>
    <dbReference type="NCBI Taxonomy" id="452652"/>
    <lineage>
        <taxon>Bacteria</taxon>
        <taxon>Bacillati</taxon>
        <taxon>Actinomycetota</taxon>
        <taxon>Actinomycetes</taxon>
        <taxon>Kitasatosporales</taxon>
        <taxon>Streptomycetaceae</taxon>
        <taxon>Kitasatospora</taxon>
    </lineage>
</organism>
<dbReference type="EMBL" id="AP010968">
    <property type="protein sequence ID" value="BAJ30482.1"/>
    <property type="molecule type" value="Genomic_DNA"/>
</dbReference>
<dbReference type="STRING" id="452652.KSE_47010"/>
<dbReference type="EC" id="2.3.1.-" evidence="2"/>
<dbReference type="InterPro" id="IPR016181">
    <property type="entry name" value="Acyl_CoA_acyltransferase"/>
</dbReference>
<evidence type="ECO:0000313" key="2">
    <source>
        <dbReference type="EMBL" id="BAJ30482.1"/>
    </source>
</evidence>
<dbReference type="Proteomes" id="UP000007076">
    <property type="component" value="Chromosome"/>
</dbReference>
<gene>
    <name evidence="2" type="ordered locus">KSE_47010</name>
</gene>
<dbReference type="HOGENOM" id="CLU_099459_1_0_11"/>
<keyword evidence="2" id="KW-0808">Transferase</keyword>
<feature type="domain" description="N-acetyltransferase" evidence="1">
    <location>
        <begin position="21"/>
        <end position="175"/>
    </location>
</feature>
<dbReference type="GO" id="GO:0016747">
    <property type="term" value="F:acyltransferase activity, transferring groups other than amino-acyl groups"/>
    <property type="evidence" value="ECO:0007669"/>
    <property type="project" value="InterPro"/>
</dbReference>
<sequence>MEPNVTDATHLRHYRADDVNDPFRQMLIAIHAEVYADVMDDEFNQRFPWFVNHWSSMEGFSCVVAYDGQEPIGFIYGAPLSAGREWWREHIVPAPEDSSTFAVSELMVRPAWQKQGHSTRLHDELVADRPEALAVLLVDTEHPKVQALYESWGYAKVGDRRPFADSPLYAVMVRELS</sequence>
<keyword evidence="3" id="KW-1185">Reference proteome</keyword>
<accession>E4NG52</accession>
<dbReference type="RefSeq" id="WP_014137781.1">
    <property type="nucleotide sequence ID" value="NC_016109.1"/>
</dbReference>